<dbReference type="RefSeq" id="WP_147816903.1">
    <property type="nucleotide sequence ID" value="NZ_BPRA01000016.1"/>
</dbReference>
<evidence type="ECO:0000313" key="1">
    <source>
        <dbReference type="EMBL" id="GJE56998.1"/>
    </source>
</evidence>
<evidence type="ECO:0000313" key="2">
    <source>
        <dbReference type="Proteomes" id="UP001055101"/>
    </source>
</evidence>
<keyword evidence="2" id="KW-1185">Reference proteome</keyword>
<dbReference type="InterPro" id="IPR025444">
    <property type="entry name" value="Monooxy_af470"/>
</dbReference>
<evidence type="ECO:0008006" key="3">
    <source>
        <dbReference type="Google" id="ProtNLM"/>
    </source>
</evidence>
<sequence length="159" mass="17573">MTDQTDPKAPPIGPGRISVDLGGYPDLVVVYLGFRVTTWRGLKALLGIGRRLGDLNREKPDGLLAHESVLYALNHVGMRQYWRDFESLEAFTRSEPHKGWWSRFAKDPAGSGFWHETYRRSGGMEAIYLGMPKPIGLGSFAAARAPVGPFMSARGRIAA</sequence>
<dbReference type="Pfam" id="PF13826">
    <property type="entry name" value="Monooxy_af470-like"/>
    <property type="match status" value="1"/>
</dbReference>
<dbReference type="Proteomes" id="UP001055101">
    <property type="component" value="Unassembled WGS sequence"/>
</dbReference>
<reference evidence="1" key="1">
    <citation type="journal article" date="2021" name="Front. Microbiol.">
        <title>Comprehensive Comparative Genomics and Phenotyping of Methylobacterium Species.</title>
        <authorList>
            <person name="Alessa O."/>
            <person name="Ogura Y."/>
            <person name="Fujitani Y."/>
            <person name="Takami H."/>
            <person name="Hayashi T."/>
            <person name="Sahin N."/>
            <person name="Tani A."/>
        </authorList>
    </citation>
    <scope>NUCLEOTIDE SEQUENCE</scope>
    <source>
        <strain evidence="1">DSM 23674</strain>
    </source>
</reference>
<reference evidence="1" key="2">
    <citation type="submission" date="2021-08" db="EMBL/GenBank/DDBJ databases">
        <authorList>
            <person name="Tani A."/>
            <person name="Ola A."/>
            <person name="Ogura Y."/>
            <person name="Katsura K."/>
            <person name="Hayashi T."/>
        </authorList>
    </citation>
    <scope>NUCLEOTIDE SEQUENCE</scope>
    <source>
        <strain evidence="1">DSM 23674</strain>
    </source>
</reference>
<accession>A0ABQ4TNP9</accession>
<gene>
    <name evidence="1" type="ORF">EKPJFOCH_3508</name>
</gene>
<dbReference type="EMBL" id="BPRA01000016">
    <property type="protein sequence ID" value="GJE56998.1"/>
    <property type="molecule type" value="Genomic_DNA"/>
</dbReference>
<comment type="caution">
    <text evidence="1">The sequence shown here is derived from an EMBL/GenBank/DDBJ whole genome shotgun (WGS) entry which is preliminary data.</text>
</comment>
<name>A0ABQ4TNP9_9HYPH</name>
<protein>
    <recommendedName>
        <fullName evidence="3">DUF4188 domain-containing protein</fullName>
    </recommendedName>
</protein>
<proteinExistence type="predicted"/>
<organism evidence="1 2">
    <name type="scientific">Methylobacterium thuringiense</name>
    <dbReference type="NCBI Taxonomy" id="1003091"/>
    <lineage>
        <taxon>Bacteria</taxon>
        <taxon>Pseudomonadati</taxon>
        <taxon>Pseudomonadota</taxon>
        <taxon>Alphaproteobacteria</taxon>
        <taxon>Hyphomicrobiales</taxon>
        <taxon>Methylobacteriaceae</taxon>
        <taxon>Methylobacterium</taxon>
    </lineage>
</organism>